<accession>A0A2G6MST0</accession>
<dbReference type="Gene3D" id="3.40.50.720">
    <property type="entry name" value="NAD(P)-binding Rossmann-like Domain"/>
    <property type="match status" value="1"/>
</dbReference>
<evidence type="ECO:0000313" key="4">
    <source>
        <dbReference type="Proteomes" id="UP000231203"/>
    </source>
</evidence>
<protein>
    <submittedName>
        <fullName evidence="3">NAD-dependent dehydratase</fullName>
    </submittedName>
</protein>
<dbReference type="PANTHER" id="PTHR43000">
    <property type="entry name" value="DTDP-D-GLUCOSE 4,6-DEHYDRATASE-RELATED"/>
    <property type="match status" value="1"/>
</dbReference>
<evidence type="ECO:0000256" key="1">
    <source>
        <dbReference type="ARBA" id="ARBA00007637"/>
    </source>
</evidence>
<dbReference type="InterPro" id="IPR001509">
    <property type="entry name" value="Epimerase_deHydtase"/>
</dbReference>
<dbReference type="Pfam" id="PF01370">
    <property type="entry name" value="Epimerase"/>
    <property type="match status" value="1"/>
</dbReference>
<dbReference type="Proteomes" id="UP000231203">
    <property type="component" value="Unassembled WGS sequence"/>
</dbReference>
<dbReference type="CDD" id="cd08946">
    <property type="entry name" value="SDR_e"/>
    <property type="match status" value="1"/>
</dbReference>
<dbReference type="InterPro" id="IPR036291">
    <property type="entry name" value="NAD(P)-bd_dom_sf"/>
</dbReference>
<dbReference type="EMBL" id="PDTI01000035">
    <property type="protein sequence ID" value="PIE62659.1"/>
    <property type="molecule type" value="Genomic_DNA"/>
</dbReference>
<evidence type="ECO:0000259" key="2">
    <source>
        <dbReference type="Pfam" id="PF01370"/>
    </source>
</evidence>
<name>A0A2G6MST0_9BACT</name>
<comment type="similarity">
    <text evidence="1">Belongs to the NAD(P)-dependent epimerase/dehydratase family.</text>
</comment>
<proteinExistence type="inferred from homology"/>
<feature type="domain" description="NAD-dependent epimerase/dehydratase" evidence="2">
    <location>
        <begin position="5"/>
        <end position="212"/>
    </location>
</feature>
<organism evidence="3 4">
    <name type="scientific">Desulfobacter postgatei</name>
    <dbReference type="NCBI Taxonomy" id="2293"/>
    <lineage>
        <taxon>Bacteria</taxon>
        <taxon>Pseudomonadati</taxon>
        <taxon>Thermodesulfobacteriota</taxon>
        <taxon>Desulfobacteria</taxon>
        <taxon>Desulfobacterales</taxon>
        <taxon>Desulfobacteraceae</taxon>
        <taxon>Desulfobacter</taxon>
    </lineage>
</organism>
<comment type="caution">
    <text evidence="3">The sequence shown here is derived from an EMBL/GenBank/DDBJ whole genome shotgun (WGS) entry which is preliminary data.</text>
</comment>
<dbReference type="SUPFAM" id="SSF51735">
    <property type="entry name" value="NAD(P)-binding Rossmann-fold domains"/>
    <property type="match status" value="1"/>
</dbReference>
<gene>
    <name evidence="3" type="ORF">CSA25_04145</name>
</gene>
<sequence>MKQKILLTGATGFIGRNVLPQLQKIHDVAAPSRAELDLLDTNAVRRYLENRQLDAVVHLANPTSQNPIDKFDELFDRSLRVFTSFFHCNDLYRRMIYIGSGAEYGKHRAIKQVIEDTFGQELPCDTYGLSRYIMSELAQRYSNIINLRLFACYGCGDPPYKLIPHIISCVKANKPVELRQNVMFDFLYVKDIAPVLMYFIENEPTHRTYNLCSGRPTLISEIAEEVRQQMNSDLPIVFKNEGLGLEYTGNNDRLRAELRYWEPRLLRDGIREILENETGKI</sequence>
<evidence type="ECO:0000313" key="3">
    <source>
        <dbReference type="EMBL" id="PIE62659.1"/>
    </source>
</evidence>
<dbReference type="AlphaFoldDB" id="A0A2G6MST0"/>
<reference evidence="3 4" key="1">
    <citation type="submission" date="2017-10" db="EMBL/GenBank/DDBJ databases">
        <title>Novel microbial diversity and functional potential in the marine mammal oral microbiome.</title>
        <authorList>
            <person name="Dudek N.K."/>
            <person name="Sun C.L."/>
            <person name="Burstein D."/>
            <person name="Kantor R.S."/>
            <person name="Aliaga Goltsman D.S."/>
            <person name="Bik E.M."/>
            <person name="Thomas B.C."/>
            <person name="Banfield J.F."/>
            <person name="Relman D.A."/>
        </authorList>
    </citation>
    <scope>NUCLEOTIDE SEQUENCE [LARGE SCALE GENOMIC DNA]</scope>
    <source>
        <strain evidence="3">DOLJORAL78_47_202</strain>
    </source>
</reference>